<feature type="transmembrane region" description="Helical" evidence="2">
    <location>
        <begin position="172"/>
        <end position="194"/>
    </location>
</feature>
<dbReference type="PANTHER" id="PTHR15384">
    <property type="entry name" value="PROTEIN EVI2B"/>
    <property type="match status" value="1"/>
</dbReference>
<evidence type="ECO:0000256" key="1">
    <source>
        <dbReference type="SAM" id="MobiDB-lite"/>
    </source>
</evidence>
<keyword evidence="4" id="KW-1185">Reference proteome</keyword>
<dbReference type="PANTHER" id="PTHR15384:SF0">
    <property type="entry name" value="PROTEIN EVI2B"/>
    <property type="match status" value="1"/>
</dbReference>
<feature type="region of interest" description="Disordered" evidence="1">
    <location>
        <begin position="93"/>
        <end position="163"/>
    </location>
</feature>
<dbReference type="Proteomes" id="UP000700334">
    <property type="component" value="Unassembled WGS sequence"/>
</dbReference>
<dbReference type="OrthoDB" id="9451284at2759"/>
<comment type="caution">
    <text evidence="3">The sequence shown here is derived from an EMBL/GenBank/DDBJ whole genome shotgun (WGS) entry which is preliminary data.</text>
</comment>
<keyword evidence="2" id="KW-1133">Transmembrane helix</keyword>
<keyword evidence="2" id="KW-0472">Membrane</keyword>
<feature type="compositionally biased region" description="Polar residues" evidence="1">
    <location>
        <begin position="282"/>
        <end position="299"/>
    </location>
</feature>
<feature type="region of interest" description="Disordered" evidence="1">
    <location>
        <begin position="272"/>
        <end position="394"/>
    </location>
</feature>
<name>A0A8J6AWX2_GALPY</name>
<feature type="compositionally biased region" description="Polar residues" evidence="1">
    <location>
        <begin position="139"/>
        <end position="151"/>
    </location>
</feature>
<organism evidence="3 4">
    <name type="scientific">Galemys pyrenaicus</name>
    <name type="common">Iberian desman</name>
    <name type="synonym">Pyrenean desman</name>
    <dbReference type="NCBI Taxonomy" id="202257"/>
    <lineage>
        <taxon>Eukaryota</taxon>
        <taxon>Metazoa</taxon>
        <taxon>Chordata</taxon>
        <taxon>Craniata</taxon>
        <taxon>Vertebrata</taxon>
        <taxon>Euteleostomi</taxon>
        <taxon>Mammalia</taxon>
        <taxon>Eutheria</taxon>
        <taxon>Laurasiatheria</taxon>
        <taxon>Eulipotyphla</taxon>
        <taxon>Talpidae</taxon>
        <taxon>Galemys</taxon>
    </lineage>
</organism>
<evidence type="ECO:0000313" key="4">
    <source>
        <dbReference type="Proteomes" id="UP000700334"/>
    </source>
</evidence>
<dbReference type="AlphaFoldDB" id="A0A8J6AWX2"/>
<dbReference type="InterPro" id="IPR033239">
    <property type="entry name" value="EVI2B"/>
</dbReference>
<evidence type="ECO:0000256" key="2">
    <source>
        <dbReference type="SAM" id="Phobius"/>
    </source>
</evidence>
<reference evidence="3" key="1">
    <citation type="journal article" date="2021" name="Evol. Appl.">
        <title>The genome of the Pyrenean desman and the effects of bottlenecks and inbreeding on the genomic landscape of an endangered species.</title>
        <authorList>
            <person name="Escoda L."/>
            <person name="Castresana J."/>
        </authorList>
    </citation>
    <scope>NUCLEOTIDE SEQUENCE</scope>
    <source>
        <strain evidence="3">IBE-C5619</strain>
    </source>
</reference>
<feature type="compositionally biased region" description="Polar residues" evidence="1">
    <location>
        <begin position="93"/>
        <end position="131"/>
    </location>
</feature>
<dbReference type="GO" id="GO:0045660">
    <property type="term" value="P:positive regulation of neutrophil differentiation"/>
    <property type="evidence" value="ECO:0007669"/>
    <property type="project" value="TreeGrafter"/>
</dbReference>
<feature type="region of interest" description="Disordered" evidence="1">
    <location>
        <begin position="49"/>
        <end position="74"/>
    </location>
</feature>
<evidence type="ECO:0000313" key="3">
    <source>
        <dbReference type="EMBL" id="KAG8525137.1"/>
    </source>
</evidence>
<feature type="compositionally biased region" description="Polar residues" evidence="1">
    <location>
        <begin position="322"/>
        <end position="342"/>
    </location>
</feature>
<dbReference type="EMBL" id="JAGFMF010009986">
    <property type="protein sequence ID" value="KAG8525137.1"/>
    <property type="molecule type" value="Genomic_DNA"/>
</dbReference>
<gene>
    <name evidence="3" type="ORF">J0S82_010233</name>
</gene>
<protein>
    <submittedName>
        <fullName evidence="3">Protein EVI2B</fullName>
    </submittedName>
</protein>
<proteinExistence type="predicted"/>
<sequence>MDPKYFILILFCGHLNDTVFSETEASTTEKQSPSTSLKSSVSYVSAYSQNSSENSLDQSTQSNNVSSGQPISPTKVTARQTFAYNITRQPITTANTSSQQTALPPSQQTSTRQLPQSIYTSPQQRSLSSHTSTKKPIPSQATPIKISTRSTPGFIRETSSKNVPQKDNSSSVAAILIGLILTFLLIAVIIIVLWKCFKKPVLNDQNWAGRSPFADGETPDLCLDNIRENEIATKRTSFVSIKAWKPSKSTLLADDLEIKLFESSENIDDSNNAKAEKIKDQVNGTSEDSADRSTIGTAISSSDDADLSAPPPPLLDLEEQESNQSDKPTMTTTDPLPNDSTNLPPPLHCLTQVCEDHNSEYEQSFPPPPDSLNLPLPSIDFMKNQEDSNSETQCQEFSVVLDSEQDFNESLPLPPEELL</sequence>
<feature type="compositionally biased region" description="Polar residues" evidence="1">
    <location>
        <begin position="53"/>
        <end position="74"/>
    </location>
</feature>
<keyword evidence="2" id="KW-0812">Transmembrane</keyword>
<dbReference type="GO" id="GO:2000035">
    <property type="term" value="P:regulation of stem cell division"/>
    <property type="evidence" value="ECO:0007669"/>
    <property type="project" value="TreeGrafter"/>
</dbReference>
<accession>A0A8J6AWX2</accession>